<protein>
    <submittedName>
        <fullName evidence="2">Uncharacterized protein</fullName>
    </submittedName>
</protein>
<feature type="region of interest" description="Disordered" evidence="1">
    <location>
        <begin position="1"/>
        <end position="41"/>
    </location>
</feature>
<evidence type="ECO:0000256" key="1">
    <source>
        <dbReference type="SAM" id="MobiDB-lite"/>
    </source>
</evidence>
<evidence type="ECO:0000313" key="2">
    <source>
        <dbReference type="EMBL" id="PMS15599.1"/>
    </source>
</evidence>
<dbReference type="AlphaFoldDB" id="A0A2N7VEL7"/>
<name>A0A2N7VEL7_9BURK</name>
<evidence type="ECO:0000313" key="3">
    <source>
        <dbReference type="Proteomes" id="UP000235616"/>
    </source>
</evidence>
<accession>A0A2N7VEL7</accession>
<keyword evidence="3" id="KW-1185">Reference proteome</keyword>
<organism evidence="2 3">
    <name type="scientific">Trinickia dabaoshanensis</name>
    <dbReference type="NCBI Taxonomy" id="564714"/>
    <lineage>
        <taxon>Bacteria</taxon>
        <taxon>Pseudomonadati</taxon>
        <taxon>Pseudomonadota</taxon>
        <taxon>Betaproteobacteria</taxon>
        <taxon>Burkholderiales</taxon>
        <taxon>Burkholderiaceae</taxon>
        <taxon>Trinickia</taxon>
    </lineage>
</organism>
<reference evidence="2 3" key="1">
    <citation type="submission" date="2018-01" db="EMBL/GenBank/DDBJ databases">
        <title>Whole genome analyses suggest that Burkholderia sensu lato contains two further novel genera in the rhizoxinica-symbiotica group Mycetohabitans gen. nov., and Trinickia gen. nov.: implications for the evolution of diazotrophy and nodulation in the Burkholderiaceae.</title>
        <authorList>
            <person name="Estrada-de los Santos P."/>
            <person name="Palmer M."/>
            <person name="Chavez-Ramirez B."/>
            <person name="Beukes C."/>
            <person name="Steenkamp E.T."/>
            <person name="Hirsch A.M."/>
            <person name="Manyaka P."/>
            <person name="Maluk M."/>
            <person name="Lafos M."/>
            <person name="Crook M."/>
            <person name="Gross E."/>
            <person name="Simon M.F."/>
            <person name="Bueno dos Reis Junior F."/>
            <person name="Poole P.S."/>
            <person name="Venter S.N."/>
            <person name="James E.K."/>
        </authorList>
    </citation>
    <scope>NUCLEOTIDE SEQUENCE [LARGE SCALE GENOMIC DNA]</scope>
    <source>
        <strain evidence="2 3">GIMN1.004</strain>
    </source>
</reference>
<dbReference type="Proteomes" id="UP000235616">
    <property type="component" value="Unassembled WGS sequence"/>
</dbReference>
<dbReference type="OrthoDB" id="5918726at2"/>
<gene>
    <name evidence="2" type="ORF">C0Z18_26630</name>
</gene>
<proteinExistence type="predicted"/>
<sequence length="277" mass="30808">MRDRPQPLSAYGAVPSLDTGPVSARASTPAKSDAQGGSRPRILSEMQKRLDAYLRDPSRHLPTLNAANGSARQQRLERRVACVQLLRAMLKYLDLASLRVGIPQRDGGFLNITLPFLAKHAGLPVRRAERAMRDLLHAGLVTAQQRAERTEDGSYRGLASLRQLPAALFGAFQLSKWLRHERSKAVMRRYRVAAQVAKAEREQLRGSRAEAQATLALNSIVRRLHTRRPEATAESPDASTVATDRTVAIARRVGILKALHPDWDRERCYEVASSEQK</sequence>
<dbReference type="EMBL" id="PNYA01000030">
    <property type="protein sequence ID" value="PMS15599.1"/>
    <property type="molecule type" value="Genomic_DNA"/>
</dbReference>
<comment type="caution">
    <text evidence="2">The sequence shown here is derived from an EMBL/GenBank/DDBJ whole genome shotgun (WGS) entry which is preliminary data.</text>
</comment>